<protein>
    <submittedName>
        <fullName evidence="2">Uncharacterized protein</fullName>
    </submittedName>
</protein>
<feature type="compositionally biased region" description="Basic and acidic residues" evidence="1">
    <location>
        <begin position="62"/>
        <end position="74"/>
    </location>
</feature>
<reference evidence="2" key="1">
    <citation type="submission" date="2018-06" db="EMBL/GenBank/DDBJ databases">
        <authorList>
            <person name="Zhirakovskaya E."/>
        </authorList>
    </citation>
    <scope>NUCLEOTIDE SEQUENCE</scope>
</reference>
<proteinExistence type="predicted"/>
<feature type="non-terminal residue" evidence="2">
    <location>
        <position position="1"/>
    </location>
</feature>
<sequence length="74" mass="8071">SPPSSPPDRLAEQRARVQGRRAARELLASTSWTDDQPPPPVSFGKDAIPDDLPIPAEEPDREPESAEKPADRDS</sequence>
<evidence type="ECO:0000256" key="1">
    <source>
        <dbReference type="SAM" id="MobiDB-lite"/>
    </source>
</evidence>
<gene>
    <name evidence="2" type="ORF">MNBD_PLANCTO03-1924</name>
</gene>
<dbReference type="EMBL" id="UOGK01000406">
    <property type="protein sequence ID" value="VAX40516.1"/>
    <property type="molecule type" value="Genomic_DNA"/>
</dbReference>
<evidence type="ECO:0000313" key="2">
    <source>
        <dbReference type="EMBL" id="VAX40516.1"/>
    </source>
</evidence>
<accession>A0A3B1DCE4</accession>
<dbReference type="AlphaFoldDB" id="A0A3B1DCE4"/>
<name>A0A3B1DCE4_9ZZZZ</name>
<feature type="region of interest" description="Disordered" evidence="1">
    <location>
        <begin position="1"/>
        <end position="74"/>
    </location>
</feature>
<organism evidence="2">
    <name type="scientific">hydrothermal vent metagenome</name>
    <dbReference type="NCBI Taxonomy" id="652676"/>
    <lineage>
        <taxon>unclassified sequences</taxon>
        <taxon>metagenomes</taxon>
        <taxon>ecological metagenomes</taxon>
    </lineage>
</organism>